<keyword evidence="2" id="KW-0560">Oxidoreductase</keyword>
<comment type="caution">
    <text evidence="4">The sequence shown here is derived from an EMBL/GenBank/DDBJ whole genome shotgun (WGS) entry which is preliminary data.</text>
</comment>
<dbReference type="SUPFAM" id="SSF51735">
    <property type="entry name" value="NAD(P)-binding Rossmann-fold domains"/>
    <property type="match status" value="1"/>
</dbReference>
<dbReference type="InterPro" id="IPR002347">
    <property type="entry name" value="SDR_fam"/>
</dbReference>
<dbReference type="InterPro" id="IPR036291">
    <property type="entry name" value="NAD(P)-bd_dom_sf"/>
</dbReference>
<dbReference type="PRINTS" id="PR00081">
    <property type="entry name" value="GDHRDH"/>
</dbReference>
<keyword evidence="5" id="KW-1185">Reference proteome</keyword>
<evidence type="ECO:0000313" key="4">
    <source>
        <dbReference type="EMBL" id="KAF2437807.1"/>
    </source>
</evidence>
<organism evidence="4 5">
    <name type="scientific">Karstenula rhodostoma CBS 690.94</name>
    <dbReference type="NCBI Taxonomy" id="1392251"/>
    <lineage>
        <taxon>Eukaryota</taxon>
        <taxon>Fungi</taxon>
        <taxon>Dikarya</taxon>
        <taxon>Ascomycota</taxon>
        <taxon>Pezizomycotina</taxon>
        <taxon>Dothideomycetes</taxon>
        <taxon>Pleosporomycetidae</taxon>
        <taxon>Pleosporales</taxon>
        <taxon>Massarineae</taxon>
        <taxon>Didymosphaeriaceae</taxon>
        <taxon>Karstenula</taxon>
    </lineage>
</organism>
<dbReference type="OrthoDB" id="1274115at2759"/>
<proteinExistence type="inferred from homology"/>
<dbReference type="InterPro" id="IPR051911">
    <property type="entry name" value="SDR_oxidoreductase"/>
</dbReference>
<dbReference type="PANTHER" id="PTHR43976:SF16">
    <property type="entry name" value="SHORT-CHAIN DEHYDROGENASE_REDUCTASE FAMILY PROTEIN"/>
    <property type="match status" value="1"/>
</dbReference>
<dbReference type="GO" id="GO:0016491">
    <property type="term" value="F:oxidoreductase activity"/>
    <property type="evidence" value="ECO:0007669"/>
    <property type="project" value="UniProtKB-KW"/>
</dbReference>
<gene>
    <name evidence="4" type="ORF">P171DRAFT_437425</name>
</gene>
<dbReference type="EMBL" id="MU001514">
    <property type="protein sequence ID" value="KAF2437807.1"/>
    <property type="molecule type" value="Genomic_DNA"/>
</dbReference>
<evidence type="ECO:0000256" key="2">
    <source>
        <dbReference type="ARBA" id="ARBA00023002"/>
    </source>
</evidence>
<dbReference type="PANTHER" id="PTHR43976">
    <property type="entry name" value="SHORT CHAIN DEHYDROGENASE"/>
    <property type="match status" value="1"/>
</dbReference>
<name>A0A9P4P5R6_9PLEO</name>
<comment type="similarity">
    <text evidence="1 3">Belongs to the short-chain dehydrogenases/reductases (SDR) family.</text>
</comment>
<protein>
    <submittedName>
        <fullName evidence="4">NAD(P)-binding protein</fullName>
    </submittedName>
</protein>
<evidence type="ECO:0000256" key="1">
    <source>
        <dbReference type="ARBA" id="ARBA00006484"/>
    </source>
</evidence>
<dbReference type="PRINTS" id="PR00080">
    <property type="entry name" value="SDRFAMILY"/>
</dbReference>
<evidence type="ECO:0000256" key="3">
    <source>
        <dbReference type="RuleBase" id="RU000363"/>
    </source>
</evidence>
<evidence type="ECO:0000313" key="5">
    <source>
        <dbReference type="Proteomes" id="UP000799764"/>
    </source>
</evidence>
<dbReference type="Gene3D" id="3.40.50.720">
    <property type="entry name" value="NAD(P)-binding Rossmann-like Domain"/>
    <property type="match status" value="1"/>
</dbReference>
<sequence length="308" mass="33140">MARTIFVVGSSSGIGLEIVRLFFSKGWNVVAASRNPSASEDLQALRSQDPARILLVALELTNPETFAPALDSAVKVYGAIDVLLNNAGINILGAFELLSEEKLRKQLEVNFFGPAQLTRLAIPHLRSSATKSGKQSLIISITSGSGHFGIPLFSYYTASKFALEGLTEALYHELAPHGIAVKNIVPAGGIKGTKLGPNSFPDAEPLLVATLMGQQPDLSSEEPERKDVLKKYIDNGARTMGKTMILSDQAEGAKSAADVAEAVWGAVEDGESKFRYFVGADGHPFVEAKYGEKCNDEDYMEKVRAFFA</sequence>
<reference evidence="4" key="1">
    <citation type="journal article" date="2020" name="Stud. Mycol.">
        <title>101 Dothideomycetes genomes: a test case for predicting lifestyles and emergence of pathogens.</title>
        <authorList>
            <person name="Haridas S."/>
            <person name="Albert R."/>
            <person name="Binder M."/>
            <person name="Bloem J."/>
            <person name="Labutti K."/>
            <person name="Salamov A."/>
            <person name="Andreopoulos B."/>
            <person name="Baker S."/>
            <person name="Barry K."/>
            <person name="Bills G."/>
            <person name="Bluhm B."/>
            <person name="Cannon C."/>
            <person name="Castanera R."/>
            <person name="Culley D."/>
            <person name="Daum C."/>
            <person name="Ezra D."/>
            <person name="Gonzalez J."/>
            <person name="Henrissat B."/>
            <person name="Kuo A."/>
            <person name="Liang C."/>
            <person name="Lipzen A."/>
            <person name="Lutzoni F."/>
            <person name="Magnuson J."/>
            <person name="Mondo S."/>
            <person name="Nolan M."/>
            <person name="Ohm R."/>
            <person name="Pangilinan J."/>
            <person name="Park H.-J."/>
            <person name="Ramirez L."/>
            <person name="Alfaro M."/>
            <person name="Sun H."/>
            <person name="Tritt A."/>
            <person name="Yoshinaga Y."/>
            <person name="Zwiers L.-H."/>
            <person name="Turgeon B."/>
            <person name="Goodwin S."/>
            <person name="Spatafora J."/>
            <person name="Crous P."/>
            <person name="Grigoriev I."/>
        </authorList>
    </citation>
    <scope>NUCLEOTIDE SEQUENCE</scope>
    <source>
        <strain evidence="4">CBS 690.94</strain>
    </source>
</reference>
<dbReference type="AlphaFoldDB" id="A0A9P4P5R6"/>
<dbReference type="Proteomes" id="UP000799764">
    <property type="component" value="Unassembled WGS sequence"/>
</dbReference>
<dbReference type="Pfam" id="PF00106">
    <property type="entry name" value="adh_short"/>
    <property type="match status" value="1"/>
</dbReference>
<accession>A0A9P4P5R6</accession>